<dbReference type="InterPro" id="IPR011032">
    <property type="entry name" value="GroES-like_sf"/>
</dbReference>
<dbReference type="InterPro" id="IPR002328">
    <property type="entry name" value="ADH_Zn_CS"/>
</dbReference>
<comment type="cofactor">
    <cofactor evidence="1 5">
        <name>Zn(2+)</name>
        <dbReference type="ChEBI" id="CHEBI:29105"/>
    </cofactor>
</comment>
<evidence type="ECO:0000313" key="8">
    <source>
        <dbReference type="Proteomes" id="UP000676194"/>
    </source>
</evidence>
<dbReference type="InterPro" id="IPR013149">
    <property type="entry name" value="ADH-like_C"/>
</dbReference>
<dbReference type="InterPro" id="IPR020843">
    <property type="entry name" value="ER"/>
</dbReference>
<dbReference type="PANTHER" id="PTHR42683">
    <property type="entry name" value="ALDEHYDE REDUCTASE"/>
    <property type="match status" value="1"/>
</dbReference>
<gene>
    <name evidence="7" type="ORF">KIH39_14020</name>
</gene>
<dbReference type="EMBL" id="CP074694">
    <property type="protein sequence ID" value="QVL29982.1"/>
    <property type="molecule type" value="Genomic_DNA"/>
</dbReference>
<proteinExistence type="inferred from homology"/>
<dbReference type="Pfam" id="PF00107">
    <property type="entry name" value="ADH_zinc_N"/>
    <property type="match status" value="1"/>
</dbReference>
<keyword evidence="3 5" id="KW-0862">Zinc</keyword>
<dbReference type="KEGG" id="tsph:KIH39_14020"/>
<dbReference type="Gene3D" id="3.90.180.10">
    <property type="entry name" value="Medium-chain alcohol dehydrogenases, catalytic domain"/>
    <property type="match status" value="1"/>
</dbReference>
<dbReference type="Proteomes" id="UP000676194">
    <property type="component" value="Chromosome"/>
</dbReference>
<dbReference type="InterPro" id="IPR036291">
    <property type="entry name" value="NAD(P)-bd_dom_sf"/>
</dbReference>
<dbReference type="GO" id="GO:0008270">
    <property type="term" value="F:zinc ion binding"/>
    <property type="evidence" value="ECO:0007669"/>
    <property type="project" value="InterPro"/>
</dbReference>
<dbReference type="GO" id="GO:0008106">
    <property type="term" value="F:alcohol dehydrogenase (NADP+) activity"/>
    <property type="evidence" value="ECO:0007669"/>
    <property type="project" value="UniProtKB-ARBA"/>
</dbReference>
<dbReference type="InterPro" id="IPR013154">
    <property type="entry name" value="ADH-like_N"/>
</dbReference>
<dbReference type="Gene3D" id="3.40.50.720">
    <property type="entry name" value="NAD(P)-binding Rossmann-like Domain"/>
    <property type="match status" value="1"/>
</dbReference>
<evidence type="ECO:0000256" key="5">
    <source>
        <dbReference type="RuleBase" id="RU361277"/>
    </source>
</evidence>
<evidence type="ECO:0000256" key="1">
    <source>
        <dbReference type="ARBA" id="ARBA00001947"/>
    </source>
</evidence>
<evidence type="ECO:0000256" key="4">
    <source>
        <dbReference type="ARBA" id="ARBA00023002"/>
    </source>
</evidence>
<accession>A0A8E6B1E5</accession>
<dbReference type="FunFam" id="3.40.50.720:FF:000022">
    <property type="entry name" value="Cinnamyl alcohol dehydrogenase"/>
    <property type="match status" value="1"/>
</dbReference>
<dbReference type="SMART" id="SM00829">
    <property type="entry name" value="PKS_ER"/>
    <property type="match status" value="1"/>
</dbReference>
<evidence type="ECO:0000256" key="3">
    <source>
        <dbReference type="ARBA" id="ARBA00022833"/>
    </source>
</evidence>
<keyword evidence="8" id="KW-1185">Reference proteome</keyword>
<sequence>MAENSKSTLVRRDLLGSVIKASVGIALADPLLNSGIALAEPIEAPKGTEASGYAASAAKSPLVPFDFYRRSVGPTDVRIEILFCGVCHSDIHTARNEWGGTVYPCVPGHEIVGKVTEVGEKITKFKIGDTVAVGCLVNSCQHCLSCEEGLEQFCENGATFTYNSPDKGTGKTTYGGYSNAVVVTEKFVVKIPSKLDPKGAAPLVCAGITTYSPMWHWKVKPGQKVGIVGIGGLGHVAVKIAKALGANVFAITTSPGKVLDARRLGADGAILSLDAKIMKAHENTFDFILNTIPQSHDLNPYISLLKRDRTLVVVGALEKKSSELIASSLIHKRTSVAGSLIGGLAETQEVVDFCEKHGILADTEVIPIQKINEAYDRVVKKDVRYRFVIDMSSLKT</sequence>
<evidence type="ECO:0000259" key="6">
    <source>
        <dbReference type="SMART" id="SM00829"/>
    </source>
</evidence>
<dbReference type="SUPFAM" id="SSF51735">
    <property type="entry name" value="NAD(P)-binding Rossmann-fold domains"/>
    <property type="match status" value="1"/>
</dbReference>
<dbReference type="PROSITE" id="PS00059">
    <property type="entry name" value="ADH_ZINC"/>
    <property type="match status" value="1"/>
</dbReference>
<keyword evidence="2 5" id="KW-0479">Metal-binding</keyword>
<organism evidence="7 8">
    <name type="scientific">Telmatocola sphagniphila</name>
    <dbReference type="NCBI Taxonomy" id="1123043"/>
    <lineage>
        <taxon>Bacteria</taxon>
        <taxon>Pseudomonadati</taxon>
        <taxon>Planctomycetota</taxon>
        <taxon>Planctomycetia</taxon>
        <taxon>Gemmatales</taxon>
        <taxon>Gemmataceae</taxon>
    </lineage>
</organism>
<dbReference type="CDD" id="cd05283">
    <property type="entry name" value="CAD1"/>
    <property type="match status" value="1"/>
</dbReference>
<dbReference type="InterPro" id="IPR047109">
    <property type="entry name" value="CAD-like"/>
</dbReference>
<dbReference type="SUPFAM" id="SSF50129">
    <property type="entry name" value="GroES-like"/>
    <property type="match status" value="1"/>
</dbReference>
<protein>
    <submittedName>
        <fullName evidence="7">NAD(P)-dependent alcohol dehydrogenase</fullName>
    </submittedName>
</protein>
<dbReference type="Pfam" id="PF08240">
    <property type="entry name" value="ADH_N"/>
    <property type="match status" value="1"/>
</dbReference>
<keyword evidence="4" id="KW-0560">Oxidoreductase</keyword>
<evidence type="ECO:0000313" key="7">
    <source>
        <dbReference type="EMBL" id="QVL29982.1"/>
    </source>
</evidence>
<name>A0A8E6B1E5_9BACT</name>
<comment type="similarity">
    <text evidence="5">Belongs to the zinc-containing alcohol dehydrogenase family.</text>
</comment>
<feature type="domain" description="Enoyl reductase (ER)" evidence="6">
    <location>
        <begin position="57"/>
        <end position="389"/>
    </location>
</feature>
<dbReference type="RefSeq" id="WP_213493864.1">
    <property type="nucleotide sequence ID" value="NZ_CP074694.1"/>
</dbReference>
<dbReference type="AlphaFoldDB" id="A0A8E6B1E5"/>
<reference evidence="7" key="1">
    <citation type="submission" date="2021-05" db="EMBL/GenBank/DDBJ databases">
        <title>Complete genome sequence of the cellulolytic planctomycete Telmatocola sphagniphila SP2T and characterization of the first cellulase from planctomycetes.</title>
        <authorList>
            <person name="Rakitin A.L."/>
            <person name="Beletsky A.V."/>
            <person name="Naumoff D.G."/>
            <person name="Kulichevskaya I.S."/>
            <person name="Mardanov A.V."/>
            <person name="Ravin N.V."/>
            <person name="Dedysh S.N."/>
        </authorList>
    </citation>
    <scope>NUCLEOTIDE SEQUENCE</scope>
    <source>
        <strain evidence="7">SP2T</strain>
    </source>
</reference>
<evidence type="ECO:0000256" key="2">
    <source>
        <dbReference type="ARBA" id="ARBA00022723"/>
    </source>
</evidence>